<evidence type="ECO:0000313" key="1">
    <source>
        <dbReference type="EMBL" id="KAK7313208.1"/>
    </source>
</evidence>
<sequence>MLPCGFLGTIPCSRSPNDVLGGSLWLRLEHQFRRLWVTNKAIAPCFWLGLLTSQMYGGCGINMEDQVKSRGLLPFLDQPTSLLAPSLGNMQNSLLLIQESV</sequence>
<comment type="caution">
    <text evidence="1">The sequence shown here is derived from an EMBL/GenBank/DDBJ whole genome shotgun (WGS) entry which is preliminary data.</text>
</comment>
<name>A0AAN9KAJ6_CANGL</name>
<keyword evidence="2" id="KW-1185">Reference proteome</keyword>
<organism evidence="1 2">
    <name type="scientific">Canavalia gladiata</name>
    <name type="common">Sword bean</name>
    <name type="synonym">Dolichos gladiatus</name>
    <dbReference type="NCBI Taxonomy" id="3824"/>
    <lineage>
        <taxon>Eukaryota</taxon>
        <taxon>Viridiplantae</taxon>
        <taxon>Streptophyta</taxon>
        <taxon>Embryophyta</taxon>
        <taxon>Tracheophyta</taxon>
        <taxon>Spermatophyta</taxon>
        <taxon>Magnoliopsida</taxon>
        <taxon>eudicotyledons</taxon>
        <taxon>Gunneridae</taxon>
        <taxon>Pentapetalae</taxon>
        <taxon>rosids</taxon>
        <taxon>fabids</taxon>
        <taxon>Fabales</taxon>
        <taxon>Fabaceae</taxon>
        <taxon>Papilionoideae</taxon>
        <taxon>50 kb inversion clade</taxon>
        <taxon>NPAAA clade</taxon>
        <taxon>indigoferoid/millettioid clade</taxon>
        <taxon>Phaseoleae</taxon>
        <taxon>Canavalia</taxon>
    </lineage>
</organism>
<reference evidence="1 2" key="1">
    <citation type="submission" date="2024-01" db="EMBL/GenBank/DDBJ databases">
        <title>The genomes of 5 underutilized Papilionoideae crops provide insights into root nodulation and disease resistanc.</title>
        <authorList>
            <person name="Jiang F."/>
        </authorList>
    </citation>
    <scope>NUCLEOTIDE SEQUENCE [LARGE SCALE GENOMIC DNA]</scope>
    <source>
        <strain evidence="1">LVBAO_FW01</strain>
        <tissue evidence="1">Leaves</tissue>
    </source>
</reference>
<gene>
    <name evidence="1" type="ORF">VNO77_37735</name>
</gene>
<accession>A0AAN9KAJ6</accession>
<proteinExistence type="predicted"/>
<evidence type="ECO:0000313" key="2">
    <source>
        <dbReference type="Proteomes" id="UP001367508"/>
    </source>
</evidence>
<dbReference type="Proteomes" id="UP001367508">
    <property type="component" value="Unassembled WGS sequence"/>
</dbReference>
<protein>
    <submittedName>
        <fullName evidence="1">Uncharacterized protein</fullName>
    </submittedName>
</protein>
<dbReference type="AlphaFoldDB" id="A0AAN9KAJ6"/>
<dbReference type="EMBL" id="JAYMYQ010000009">
    <property type="protein sequence ID" value="KAK7313208.1"/>
    <property type="molecule type" value="Genomic_DNA"/>
</dbReference>